<dbReference type="EMBL" id="SODP01000002">
    <property type="protein sequence ID" value="TDW69302.1"/>
    <property type="molecule type" value="Genomic_DNA"/>
</dbReference>
<dbReference type="RefSeq" id="WP_134104334.1">
    <property type="nucleotide sequence ID" value="NZ_SODP01000002.1"/>
</dbReference>
<organism evidence="2 3">
    <name type="scientific">Kribbella pratensis</name>
    <dbReference type="NCBI Taxonomy" id="2512112"/>
    <lineage>
        <taxon>Bacteria</taxon>
        <taxon>Bacillati</taxon>
        <taxon>Actinomycetota</taxon>
        <taxon>Actinomycetes</taxon>
        <taxon>Propionibacteriales</taxon>
        <taxon>Kribbellaceae</taxon>
        <taxon>Kribbella</taxon>
    </lineage>
</organism>
<reference evidence="2 3" key="1">
    <citation type="submission" date="2019-03" db="EMBL/GenBank/DDBJ databases">
        <title>Genomic Encyclopedia of Type Strains, Phase III (KMG-III): the genomes of soil and plant-associated and newly described type strains.</title>
        <authorList>
            <person name="Whitman W."/>
        </authorList>
    </citation>
    <scope>NUCLEOTIDE SEQUENCE [LARGE SCALE GENOMIC DNA]</scope>
    <source>
        <strain evidence="2 3">VKM Ac-2573</strain>
    </source>
</reference>
<comment type="caution">
    <text evidence="2">The sequence shown here is derived from an EMBL/GenBank/DDBJ whole genome shotgun (WGS) entry which is preliminary data.</text>
</comment>
<keyword evidence="1" id="KW-0732">Signal</keyword>
<evidence type="ECO:0000256" key="1">
    <source>
        <dbReference type="SAM" id="SignalP"/>
    </source>
</evidence>
<keyword evidence="3" id="KW-1185">Reference proteome</keyword>
<dbReference type="AlphaFoldDB" id="A0A4R8C0S6"/>
<accession>A0A4R8C0S6</accession>
<gene>
    <name evidence="2" type="ORF">EV653_3326</name>
</gene>
<evidence type="ECO:0000313" key="2">
    <source>
        <dbReference type="EMBL" id="TDW69302.1"/>
    </source>
</evidence>
<feature type="signal peptide" evidence="1">
    <location>
        <begin position="1"/>
        <end position="26"/>
    </location>
</feature>
<feature type="chain" id="PRO_5020868923" evidence="1">
    <location>
        <begin position="27"/>
        <end position="250"/>
    </location>
</feature>
<name>A0A4R8C0S6_9ACTN</name>
<sequence length="250" mass="27275">MIARLTRGALALAAAAVLTLVPTADASAHSSCPLPVFGPGSQYHPRIKPSHFTADVTNPWYPLKVGRTLVYTGTREGRTALDLVVVTSRTRTVAGVRTRVVEDRLYLGNTLAERTSDYFAQDRCGNVWYFGEDTAELDSHGHVVSREGSFHAGVRGAQAGVFMQAHPELGRSFRQEWYRGHAEDVFKVVSLNSSATVPFGAFHHALRTQETTALEPDALDNKYYVRGIGEVAELALKGPAEALRLVEIIA</sequence>
<dbReference type="Proteomes" id="UP000295146">
    <property type="component" value="Unassembled WGS sequence"/>
</dbReference>
<dbReference type="OrthoDB" id="9151379at2"/>
<protein>
    <submittedName>
        <fullName evidence="2">Uncharacterized protein</fullName>
    </submittedName>
</protein>
<evidence type="ECO:0000313" key="3">
    <source>
        <dbReference type="Proteomes" id="UP000295146"/>
    </source>
</evidence>
<proteinExistence type="predicted"/>